<dbReference type="Gramene" id="OGLUM09G07740.3">
    <property type="protein sequence ID" value="OGLUM09G07740.3"/>
    <property type="gene ID" value="OGLUM09G07740"/>
</dbReference>
<feature type="compositionally biased region" description="Basic residues" evidence="1">
    <location>
        <begin position="42"/>
        <end position="57"/>
    </location>
</feature>
<accession>A0A0E0B1Z5</accession>
<feature type="compositionally biased region" description="Polar residues" evidence="1">
    <location>
        <begin position="1"/>
        <end position="10"/>
    </location>
</feature>
<dbReference type="Proteomes" id="UP000026961">
    <property type="component" value="Chromosome 9"/>
</dbReference>
<evidence type="ECO:0000313" key="3">
    <source>
        <dbReference type="Proteomes" id="UP000026961"/>
    </source>
</evidence>
<name>A0A0E0B1Z5_9ORYZ</name>
<evidence type="ECO:0000313" key="2">
    <source>
        <dbReference type="EnsemblPlants" id="OGLUM09G07740.3"/>
    </source>
</evidence>
<dbReference type="AlphaFoldDB" id="A0A0E0B1Z5"/>
<proteinExistence type="predicted"/>
<feature type="region of interest" description="Disordered" evidence="1">
    <location>
        <begin position="1"/>
        <end position="72"/>
    </location>
</feature>
<feature type="compositionally biased region" description="Low complexity" evidence="1">
    <location>
        <begin position="63"/>
        <end position="72"/>
    </location>
</feature>
<evidence type="ECO:0000256" key="1">
    <source>
        <dbReference type="SAM" id="MobiDB-lite"/>
    </source>
</evidence>
<dbReference type="EnsemblPlants" id="OGLUM09G07740.3">
    <property type="protein sequence ID" value="OGLUM09G07740.3"/>
    <property type="gene ID" value="OGLUM09G07740"/>
</dbReference>
<protein>
    <submittedName>
        <fullName evidence="2">Uncharacterized protein</fullName>
    </submittedName>
</protein>
<sequence length="72" mass="8057">MRTANPRTAPSSSRSSRRLHRSPNPKPNFPAERRQSAVVRHSAARRPSRRFPLHRLRSPPGTPAAGTAARRL</sequence>
<dbReference type="HOGENOM" id="CLU_2726319_0_0_1"/>
<reference evidence="2" key="2">
    <citation type="submission" date="2018-05" db="EMBL/GenBank/DDBJ databases">
        <title>OgluRS3 (Oryza glumaepatula Reference Sequence Version 3).</title>
        <authorList>
            <person name="Zhang J."/>
            <person name="Kudrna D."/>
            <person name="Lee S."/>
            <person name="Talag J."/>
            <person name="Welchert J."/>
            <person name="Wing R.A."/>
        </authorList>
    </citation>
    <scope>NUCLEOTIDE SEQUENCE [LARGE SCALE GENOMIC DNA]</scope>
</reference>
<organism evidence="2">
    <name type="scientific">Oryza glumipatula</name>
    <dbReference type="NCBI Taxonomy" id="40148"/>
    <lineage>
        <taxon>Eukaryota</taxon>
        <taxon>Viridiplantae</taxon>
        <taxon>Streptophyta</taxon>
        <taxon>Embryophyta</taxon>
        <taxon>Tracheophyta</taxon>
        <taxon>Spermatophyta</taxon>
        <taxon>Magnoliopsida</taxon>
        <taxon>Liliopsida</taxon>
        <taxon>Poales</taxon>
        <taxon>Poaceae</taxon>
        <taxon>BOP clade</taxon>
        <taxon>Oryzoideae</taxon>
        <taxon>Oryzeae</taxon>
        <taxon>Oryzinae</taxon>
        <taxon>Oryza</taxon>
    </lineage>
</organism>
<keyword evidence="3" id="KW-1185">Reference proteome</keyword>
<reference evidence="2" key="1">
    <citation type="submission" date="2015-04" db="UniProtKB">
        <authorList>
            <consortium name="EnsemblPlants"/>
        </authorList>
    </citation>
    <scope>IDENTIFICATION</scope>
</reference>